<evidence type="ECO:0000313" key="3">
    <source>
        <dbReference type="Proteomes" id="UP000315439"/>
    </source>
</evidence>
<dbReference type="NCBIfam" id="TIGR04354">
    <property type="entry name" value="amphi-Trp"/>
    <property type="match status" value="1"/>
</dbReference>
<keyword evidence="3" id="KW-1185">Reference proteome</keyword>
<dbReference type="OrthoDB" id="3078539at2"/>
<organism evidence="2 3">
    <name type="scientific">Aliikangiella coralliicola</name>
    <dbReference type="NCBI Taxonomy" id="2592383"/>
    <lineage>
        <taxon>Bacteria</taxon>
        <taxon>Pseudomonadati</taxon>
        <taxon>Pseudomonadota</taxon>
        <taxon>Gammaproteobacteria</taxon>
        <taxon>Oceanospirillales</taxon>
        <taxon>Pleioneaceae</taxon>
        <taxon>Aliikangiella</taxon>
    </lineage>
</organism>
<dbReference type="AlphaFoldDB" id="A0A545UG39"/>
<evidence type="ECO:0000259" key="1">
    <source>
        <dbReference type="Pfam" id="PF20068"/>
    </source>
</evidence>
<accession>A0A545UG39</accession>
<reference evidence="2 3" key="1">
    <citation type="submission" date="2019-07" db="EMBL/GenBank/DDBJ databases">
        <title>Draft genome for Aliikangiella sp. M105.</title>
        <authorList>
            <person name="Wang G."/>
        </authorList>
    </citation>
    <scope>NUCLEOTIDE SEQUENCE [LARGE SCALE GENOMIC DNA]</scope>
    <source>
        <strain evidence="2 3">M105</strain>
    </source>
</reference>
<feature type="domain" description="Amphi-Trp" evidence="1">
    <location>
        <begin position="2"/>
        <end position="73"/>
    </location>
</feature>
<protein>
    <submittedName>
        <fullName evidence="2">Amphi-Trp domain-containing protein</fullName>
    </submittedName>
</protein>
<gene>
    <name evidence="2" type="ORF">FLL46_07925</name>
</gene>
<dbReference type="Pfam" id="PF20068">
    <property type="entry name" value="Amphi-Trp"/>
    <property type="match status" value="1"/>
</dbReference>
<name>A0A545UG39_9GAMM</name>
<sequence>MAEKNDRDFEKEYSTQETVEKLRRLADCLEQGKAFEIMVGGERIYVPLRATFNIEHEREGGEEELEFQFKWSVAH</sequence>
<dbReference type="Proteomes" id="UP000315439">
    <property type="component" value="Unassembled WGS sequence"/>
</dbReference>
<proteinExistence type="predicted"/>
<evidence type="ECO:0000313" key="2">
    <source>
        <dbReference type="EMBL" id="TQV88442.1"/>
    </source>
</evidence>
<dbReference type="RefSeq" id="WP_142892950.1">
    <property type="nucleotide sequence ID" value="NZ_ML660162.1"/>
</dbReference>
<comment type="caution">
    <text evidence="2">The sequence shown here is derived from an EMBL/GenBank/DDBJ whole genome shotgun (WGS) entry which is preliminary data.</text>
</comment>
<dbReference type="EMBL" id="VIKS01000004">
    <property type="protein sequence ID" value="TQV88442.1"/>
    <property type="molecule type" value="Genomic_DNA"/>
</dbReference>
<dbReference type="InterPro" id="IPR027598">
    <property type="entry name" value="Amphi-Trp_dom"/>
</dbReference>